<evidence type="ECO:0000259" key="7">
    <source>
        <dbReference type="Pfam" id="PF14322"/>
    </source>
</evidence>
<dbReference type="Pfam" id="PF14322">
    <property type="entry name" value="SusD-like_3"/>
    <property type="match status" value="1"/>
</dbReference>
<proteinExistence type="inferred from homology"/>
<evidence type="ECO:0000313" key="9">
    <source>
        <dbReference type="Proteomes" id="UP000732105"/>
    </source>
</evidence>
<dbReference type="Pfam" id="PF07980">
    <property type="entry name" value="SusD_RagB"/>
    <property type="match status" value="1"/>
</dbReference>
<dbReference type="Gene3D" id="1.25.40.900">
    <property type="match status" value="1"/>
</dbReference>
<feature type="domain" description="RagB/SusD" evidence="6">
    <location>
        <begin position="333"/>
        <end position="485"/>
    </location>
</feature>
<dbReference type="RefSeq" id="WP_171596705.1">
    <property type="nucleotide sequence ID" value="NZ_RZNH01000034.1"/>
</dbReference>
<evidence type="ECO:0000256" key="1">
    <source>
        <dbReference type="ARBA" id="ARBA00004442"/>
    </source>
</evidence>
<comment type="caution">
    <text evidence="8">The sequence shown here is derived from an EMBL/GenBank/DDBJ whole genome shotgun (WGS) entry which is preliminary data.</text>
</comment>
<keyword evidence="5" id="KW-0998">Cell outer membrane</keyword>
<protein>
    <submittedName>
        <fullName evidence="8">RagB/SusD family nutrient uptake outer membrane protein</fullName>
    </submittedName>
</protein>
<organism evidence="8 9">
    <name type="scientific">Marinifilum caeruleilacunae</name>
    <dbReference type="NCBI Taxonomy" id="2499076"/>
    <lineage>
        <taxon>Bacteria</taxon>
        <taxon>Pseudomonadati</taxon>
        <taxon>Bacteroidota</taxon>
        <taxon>Bacteroidia</taxon>
        <taxon>Marinilabiliales</taxon>
        <taxon>Marinifilaceae</taxon>
    </lineage>
</organism>
<evidence type="ECO:0000256" key="3">
    <source>
        <dbReference type="ARBA" id="ARBA00022729"/>
    </source>
</evidence>
<evidence type="ECO:0000259" key="6">
    <source>
        <dbReference type="Pfam" id="PF07980"/>
    </source>
</evidence>
<sequence length="487" mass="53971">MKNRFIYTLLGVALLGTSCSDSWLEEDPSDKLAVDGSVQTVTQAQYAIDGVYDQMSDDAYYNGKYIFNFDVMADDMRASETGRLDDYYRYTFYTESSDTEMWSRPYRAMKNVASLLAVIDNVEAEGADAIAARNDIKGQALALRGLIHFDLVKTFGKPYTHGDANTALGVPIVTDLVAFDQKMSRNTVEEVYNQVIADFKAGIDLLSNDANLGHINKAAAQALLARVYLYKGDMANALTYAEEVINNSNVSLMSRDNYVGEWAKDGMSESLFEIVNSSEDNGGLESVGYLSDPDGYGQFVATDPFIAKLQAATYDVRNQMLAKDELDRMGRVMKYPGKANEPSYTSNTRVIRLSEVYLIAAEAALASDAAKAAEYLNAVIERAYPTEDVIDADGTTVLFDHPADVPTVTAATINLARILEERSLELVAEGHRFHDLVRNNLTITRGDDYWGTTYKTIEMTDYKIIQPIPRIELDANPNMVQNPGYES</sequence>
<keyword evidence="9" id="KW-1185">Reference proteome</keyword>
<evidence type="ECO:0000256" key="2">
    <source>
        <dbReference type="ARBA" id="ARBA00006275"/>
    </source>
</evidence>
<keyword evidence="3" id="KW-0732">Signal</keyword>
<dbReference type="CDD" id="cd08977">
    <property type="entry name" value="SusD"/>
    <property type="match status" value="1"/>
</dbReference>
<evidence type="ECO:0000313" key="8">
    <source>
        <dbReference type="EMBL" id="NOU61442.1"/>
    </source>
</evidence>
<dbReference type="InterPro" id="IPR033985">
    <property type="entry name" value="SusD-like_N"/>
</dbReference>
<name>A0ABX1WZI6_9BACT</name>
<dbReference type="Gene3D" id="2.20.20.130">
    <property type="match status" value="1"/>
</dbReference>
<gene>
    <name evidence="8" type="ORF">ELS83_16685</name>
</gene>
<dbReference type="Proteomes" id="UP000732105">
    <property type="component" value="Unassembled WGS sequence"/>
</dbReference>
<dbReference type="EMBL" id="RZNH01000034">
    <property type="protein sequence ID" value="NOU61442.1"/>
    <property type="molecule type" value="Genomic_DNA"/>
</dbReference>
<comment type="similarity">
    <text evidence="2">Belongs to the SusD family.</text>
</comment>
<accession>A0ABX1WZI6</accession>
<keyword evidence="4" id="KW-0472">Membrane</keyword>
<dbReference type="InterPro" id="IPR011990">
    <property type="entry name" value="TPR-like_helical_dom_sf"/>
</dbReference>
<feature type="domain" description="SusD-like N-terminal" evidence="7">
    <location>
        <begin position="23"/>
        <end position="229"/>
    </location>
</feature>
<reference evidence="8 9" key="1">
    <citation type="submission" date="2018-12" db="EMBL/GenBank/DDBJ databases">
        <title>Marinifilum JC070 sp. nov., a marine bacterium isolated from Yongle Blue Hole in the South China Sea.</title>
        <authorList>
            <person name="Fu T."/>
        </authorList>
    </citation>
    <scope>NUCLEOTIDE SEQUENCE [LARGE SCALE GENOMIC DNA]</scope>
    <source>
        <strain evidence="8 9">JC070</strain>
    </source>
</reference>
<dbReference type="PROSITE" id="PS51257">
    <property type="entry name" value="PROKAR_LIPOPROTEIN"/>
    <property type="match status" value="1"/>
</dbReference>
<dbReference type="Gene3D" id="1.25.40.390">
    <property type="match status" value="1"/>
</dbReference>
<comment type="subcellular location">
    <subcellularLocation>
        <location evidence="1">Cell outer membrane</location>
    </subcellularLocation>
</comment>
<dbReference type="InterPro" id="IPR012944">
    <property type="entry name" value="SusD_RagB_dom"/>
</dbReference>
<dbReference type="SUPFAM" id="SSF48452">
    <property type="entry name" value="TPR-like"/>
    <property type="match status" value="1"/>
</dbReference>
<evidence type="ECO:0000256" key="4">
    <source>
        <dbReference type="ARBA" id="ARBA00023136"/>
    </source>
</evidence>
<evidence type="ECO:0000256" key="5">
    <source>
        <dbReference type="ARBA" id="ARBA00023237"/>
    </source>
</evidence>